<evidence type="ECO:0000256" key="1">
    <source>
        <dbReference type="SAM" id="MobiDB-lite"/>
    </source>
</evidence>
<dbReference type="eggNOG" id="COG1293">
    <property type="taxonomic scope" value="Bacteria"/>
</dbReference>
<protein>
    <recommendedName>
        <fullName evidence="7">BREX system P-loop protein BrxC</fullName>
    </recommendedName>
</protein>
<feature type="domain" description="Probable ATP-binding protein BrxC winged helix-turn-helix" evidence="2">
    <location>
        <begin position="745"/>
        <end position="866"/>
    </location>
</feature>
<dbReference type="NCBIfam" id="NF033441">
    <property type="entry name" value="BREX_BrxC"/>
    <property type="match status" value="1"/>
</dbReference>
<dbReference type="RefSeq" id="WP_010491697.1">
    <property type="nucleotide sequence ID" value="NZ_AZCT01000011.1"/>
</dbReference>
<dbReference type="InterPro" id="IPR058038">
    <property type="entry name" value="BREX_BrxC_wHTH"/>
</dbReference>
<evidence type="ECO:0008006" key="7">
    <source>
        <dbReference type="Google" id="ProtNLM"/>
    </source>
</evidence>
<evidence type="ECO:0000313" key="5">
    <source>
        <dbReference type="EMBL" id="KRK12069.1"/>
    </source>
</evidence>
<dbReference type="InterPro" id="IPR058037">
    <property type="entry name" value="BREX_BrxC_helical"/>
</dbReference>
<dbReference type="EMBL" id="AZCT01000011">
    <property type="protein sequence ID" value="KRK12069.1"/>
    <property type="molecule type" value="Genomic_DNA"/>
</dbReference>
<dbReference type="InterPro" id="IPR058036">
    <property type="entry name" value="BREX_BrxC_4th"/>
</dbReference>
<feature type="domain" description="Probable ATP-binding protein BrxC 4th six-stranded beta-sheet" evidence="4">
    <location>
        <begin position="564"/>
        <end position="738"/>
    </location>
</feature>
<feature type="domain" description="Probable ATP-binding protein BrxC alpha-helical" evidence="3">
    <location>
        <begin position="875"/>
        <end position="1000"/>
    </location>
</feature>
<comment type="caution">
    <text evidence="5">The sequence shown here is derived from an EMBL/GenBank/DDBJ whole genome shotgun (WGS) entry which is preliminary data.</text>
</comment>
<evidence type="ECO:0000259" key="3">
    <source>
        <dbReference type="Pfam" id="PF25792"/>
    </source>
</evidence>
<dbReference type="AlphaFoldDB" id="A0A0R1ERW0"/>
<feature type="region of interest" description="Disordered" evidence="1">
    <location>
        <begin position="1136"/>
        <end position="1156"/>
    </location>
</feature>
<dbReference type="SUPFAM" id="SSF52540">
    <property type="entry name" value="P-loop containing nucleoside triphosphate hydrolases"/>
    <property type="match status" value="1"/>
</dbReference>
<dbReference type="Pfam" id="PF25796">
    <property type="entry name" value="BREX_BrxC_4th"/>
    <property type="match status" value="1"/>
</dbReference>
<dbReference type="Pfam" id="PF25791">
    <property type="entry name" value="WHD_BREX_BrxC"/>
    <property type="match status" value="1"/>
</dbReference>
<dbReference type="InterPro" id="IPR027417">
    <property type="entry name" value="P-loop_NTPase"/>
</dbReference>
<organism evidence="5 6">
    <name type="scientific">Lacticaseibacillus zeae DSM 20178 = KCTC 3804</name>
    <dbReference type="NCBI Taxonomy" id="1423816"/>
    <lineage>
        <taxon>Bacteria</taxon>
        <taxon>Bacillati</taxon>
        <taxon>Bacillota</taxon>
        <taxon>Bacilli</taxon>
        <taxon>Lactobacillales</taxon>
        <taxon>Lactobacillaceae</taxon>
        <taxon>Lacticaseibacillus</taxon>
    </lineage>
</organism>
<name>A0A0R1ERW0_LACZE</name>
<accession>A0A0R1ERW0</accession>
<proteinExistence type="predicted"/>
<evidence type="ECO:0000259" key="4">
    <source>
        <dbReference type="Pfam" id="PF25796"/>
    </source>
</evidence>
<evidence type="ECO:0000259" key="2">
    <source>
        <dbReference type="Pfam" id="PF25791"/>
    </source>
</evidence>
<sequence length="1214" mass="138160">MEIKELFKRPIDRNIQGVIKVDQDDDANVRQELEEYVVTKELQRHFADFFSAFNESLHGPTDDMGVWISGFFGSGKSHFLKIISYILSNRPVNQKPAVDFFDDKINDPMVLNDMHAAAAAKNKVILFNIDAKAKDNSGTDQQSILKVFMQVFNEMQGFTDVDFWIAELERKLTDAGKFDAFKEQISSIDPKHQSWEELRDAYYFNKGTIQAAMVASGYASESNAEGFIEQLSTPYEISIEEFADCVSAYTKKTGNRVIFLADEVGQFIGDSVQRMLNLQTIVEQLGTKTHGKAWVVVTSQQAIDKVTDIASGQDFSKIQGRFKTRIAMSSTNVDEVIRQRLLTKTEPAENLLESKYEANAASINNAIDFDDGISRPKYNSGRDFAQNYPFIPYQFDLLQDVLTAIRENGSEGKHLSEGERSMLSLFQESAEAMMTSEDNVLAPFSLFFEGLDQFLDHTHAIVIQRARESAKVNPDHEDNPFTLQILKVLFMVKYVKKFKATLNNITTLMIDKVDVDRVVLKKRVSDALTILVNQEFVENNLSDKTYEFLTDAEQDITRDIKNQQIESGDISRQISDYLFEGKSALNGAYSYPKLNGRYIFNFDKKIDNVDSVQHRNPLTVHVVTPLDGDFQNETDFLQASSGIESNAVLVALPATSDYIDQVRRALKIEHFVNTNPTGRDERYKIMVDARQGERVQLLKQANIQMTNALDDADVYVGGRKIESEASFKNRLDAAMKLLIDNNYRKLDYINAAKSEKDIQDLFDPDRLSIDEGDNRQALDALTDWLIQENQNNTHVTMTSILAKFRGIPYGYTEEDIEWLLAKLVTDGKLKMFFNGSPINTLSDGISSKAMTEFFTKKQKRTNLAFQVRPEIPANKIKKMREVAAEVFDKKTFDSDNEEQMASELKAKIQSDLKNLQDFENLDQRFPGHVLLQTGIRMSKDLVTINDASVFYDYVFKNADRLEDWHEDYIDDGIRDFYFSIPQREIWEQGLEAVRNYQQSRDFLSDGDLKEIAKQLETALKSQKLRKETVPSIKELRAQFNELFIQAFDKEAAKYLAEIEELKKRGLDRLSDSGLEATTQEKLKQEFVMVIDRIAKEGQDATTINALAVKPAQARSQLEQLTGRIADMTAKLAVKPPVVKPKSDDSGEGTNPELVTPKVQVKKAERIVKMRQLLDPGDYKLEDSEDIEKIAALFKQRLEAKLSSEQNQVIKLEID</sequence>
<reference evidence="5 6" key="1">
    <citation type="journal article" date="2015" name="Genome Announc.">
        <title>Expanding the biotechnology potential of lactobacilli through comparative genomics of 213 strains and associated genera.</title>
        <authorList>
            <person name="Sun Z."/>
            <person name="Harris H.M."/>
            <person name="McCann A."/>
            <person name="Guo C."/>
            <person name="Argimon S."/>
            <person name="Zhang W."/>
            <person name="Yang X."/>
            <person name="Jeffery I.B."/>
            <person name="Cooney J.C."/>
            <person name="Kagawa T.F."/>
            <person name="Liu W."/>
            <person name="Song Y."/>
            <person name="Salvetti E."/>
            <person name="Wrobel A."/>
            <person name="Rasinkangas P."/>
            <person name="Parkhill J."/>
            <person name="Rea M.C."/>
            <person name="O'Sullivan O."/>
            <person name="Ritari J."/>
            <person name="Douillard F.P."/>
            <person name="Paul Ross R."/>
            <person name="Yang R."/>
            <person name="Briner A.E."/>
            <person name="Felis G.E."/>
            <person name="de Vos W.M."/>
            <person name="Barrangou R."/>
            <person name="Klaenhammer T.R."/>
            <person name="Caufield P.W."/>
            <person name="Cui Y."/>
            <person name="Zhang H."/>
            <person name="O'Toole P.W."/>
        </authorList>
    </citation>
    <scope>NUCLEOTIDE SEQUENCE [LARGE SCALE GENOMIC DNA]</scope>
    <source>
        <strain evidence="5 6">DSM 20178</strain>
    </source>
</reference>
<dbReference type="Pfam" id="PF25792">
    <property type="entry name" value="BREX_BrxC_helical"/>
    <property type="match status" value="1"/>
</dbReference>
<evidence type="ECO:0000313" key="6">
    <source>
        <dbReference type="Proteomes" id="UP000051984"/>
    </source>
</evidence>
<dbReference type="Proteomes" id="UP000051984">
    <property type="component" value="Unassembled WGS sequence"/>
</dbReference>
<gene>
    <name evidence="5" type="ORF">FD51_GL000665</name>
</gene>
<dbReference type="InterPro" id="IPR047679">
    <property type="entry name" value="BREX_BrxC"/>
</dbReference>
<dbReference type="PATRIC" id="fig|1423816.3.peg.669"/>